<name>A0A2V1E4D4_9PLEO</name>
<sequence length="200" mass="23016">MRTVFNGILLTFQTRKVECRPIRRGLIMLTVHGRLRPSPPMEQLLQYPATTALSLRKITRKCRDRSASSYQVMFQTMVIRPGSQTDWDNRMGTEGRLTRAWPDIPTAEYSEIDLPVPHSLESSCYILEWNTKPLLILTNACNSPLFLFPFASKQSPTLPCDFFPPALFSFGRLSPQRERTTSIHVFHPTTLIPRPIYKAY</sequence>
<reference evidence="1 2" key="1">
    <citation type="journal article" date="2018" name="Sci. Rep.">
        <title>Comparative genomics provides insights into the lifestyle and reveals functional heterogeneity of dark septate endophytic fungi.</title>
        <authorList>
            <person name="Knapp D.G."/>
            <person name="Nemeth J.B."/>
            <person name="Barry K."/>
            <person name="Hainaut M."/>
            <person name="Henrissat B."/>
            <person name="Johnson J."/>
            <person name="Kuo A."/>
            <person name="Lim J.H.P."/>
            <person name="Lipzen A."/>
            <person name="Nolan M."/>
            <person name="Ohm R.A."/>
            <person name="Tamas L."/>
            <person name="Grigoriev I.V."/>
            <person name="Spatafora J.W."/>
            <person name="Nagy L.G."/>
            <person name="Kovacs G.M."/>
        </authorList>
    </citation>
    <scope>NUCLEOTIDE SEQUENCE [LARGE SCALE GENOMIC DNA]</scope>
    <source>
        <strain evidence="1 2">DSE2036</strain>
    </source>
</reference>
<dbReference type="Proteomes" id="UP000244855">
    <property type="component" value="Unassembled WGS sequence"/>
</dbReference>
<evidence type="ECO:0000313" key="1">
    <source>
        <dbReference type="EMBL" id="PVI05331.1"/>
    </source>
</evidence>
<proteinExistence type="predicted"/>
<gene>
    <name evidence="1" type="ORF">DM02DRAFT_96698</name>
</gene>
<dbReference type="EMBL" id="KZ805314">
    <property type="protein sequence ID" value="PVI05331.1"/>
    <property type="molecule type" value="Genomic_DNA"/>
</dbReference>
<organism evidence="1 2">
    <name type="scientific">Periconia macrospinosa</name>
    <dbReference type="NCBI Taxonomy" id="97972"/>
    <lineage>
        <taxon>Eukaryota</taxon>
        <taxon>Fungi</taxon>
        <taxon>Dikarya</taxon>
        <taxon>Ascomycota</taxon>
        <taxon>Pezizomycotina</taxon>
        <taxon>Dothideomycetes</taxon>
        <taxon>Pleosporomycetidae</taxon>
        <taxon>Pleosporales</taxon>
        <taxon>Massarineae</taxon>
        <taxon>Periconiaceae</taxon>
        <taxon>Periconia</taxon>
    </lineage>
</organism>
<accession>A0A2V1E4D4</accession>
<dbReference type="AlphaFoldDB" id="A0A2V1E4D4"/>
<evidence type="ECO:0000313" key="2">
    <source>
        <dbReference type="Proteomes" id="UP000244855"/>
    </source>
</evidence>
<keyword evidence="2" id="KW-1185">Reference proteome</keyword>
<protein>
    <submittedName>
        <fullName evidence="1">Uncharacterized protein</fullName>
    </submittedName>
</protein>